<feature type="region of interest" description="Disordered" evidence="1">
    <location>
        <begin position="1"/>
        <end position="40"/>
    </location>
</feature>
<comment type="caution">
    <text evidence="2">The sequence shown here is derived from an EMBL/GenBank/DDBJ whole genome shotgun (WGS) entry which is preliminary data.</text>
</comment>
<protein>
    <submittedName>
        <fullName evidence="2">Uncharacterized protein</fullName>
    </submittedName>
</protein>
<dbReference type="Proteomes" id="UP001066276">
    <property type="component" value="Chromosome 6"/>
</dbReference>
<evidence type="ECO:0000256" key="1">
    <source>
        <dbReference type="SAM" id="MobiDB-lite"/>
    </source>
</evidence>
<keyword evidence="3" id="KW-1185">Reference proteome</keyword>
<dbReference type="AlphaFoldDB" id="A0AAV7QI88"/>
<dbReference type="EMBL" id="JANPWB010000010">
    <property type="protein sequence ID" value="KAJ1137990.1"/>
    <property type="molecule type" value="Genomic_DNA"/>
</dbReference>
<proteinExistence type="predicted"/>
<evidence type="ECO:0000313" key="3">
    <source>
        <dbReference type="Proteomes" id="UP001066276"/>
    </source>
</evidence>
<name>A0AAV7QI88_PLEWA</name>
<sequence>MVDGAGVQRPSGARPGKSDGPGAAGYRKATKKISGQALELPGTTAAEKAMRAGKGARGGRFLYCRLEQVQAEAENGHMTDENGWEENKTRQRQIEGGWTVAVLRK</sequence>
<accession>A0AAV7QI88</accession>
<organism evidence="2 3">
    <name type="scientific">Pleurodeles waltl</name>
    <name type="common">Iberian ribbed newt</name>
    <dbReference type="NCBI Taxonomy" id="8319"/>
    <lineage>
        <taxon>Eukaryota</taxon>
        <taxon>Metazoa</taxon>
        <taxon>Chordata</taxon>
        <taxon>Craniata</taxon>
        <taxon>Vertebrata</taxon>
        <taxon>Euteleostomi</taxon>
        <taxon>Amphibia</taxon>
        <taxon>Batrachia</taxon>
        <taxon>Caudata</taxon>
        <taxon>Salamandroidea</taxon>
        <taxon>Salamandridae</taxon>
        <taxon>Pleurodelinae</taxon>
        <taxon>Pleurodeles</taxon>
    </lineage>
</organism>
<reference evidence="2" key="1">
    <citation type="journal article" date="2022" name="bioRxiv">
        <title>Sequencing and chromosome-scale assembly of the giantPleurodeles waltlgenome.</title>
        <authorList>
            <person name="Brown T."/>
            <person name="Elewa A."/>
            <person name="Iarovenko S."/>
            <person name="Subramanian E."/>
            <person name="Araus A.J."/>
            <person name="Petzold A."/>
            <person name="Susuki M."/>
            <person name="Suzuki K.-i.T."/>
            <person name="Hayashi T."/>
            <person name="Toyoda A."/>
            <person name="Oliveira C."/>
            <person name="Osipova E."/>
            <person name="Leigh N.D."/>
            <person name="Simon A."/>
            <person name="Yun M.H."/>
        </authorList>
    </citation>
    <scope>NUCLEOTIDE SEQUENCE</scope>
    <source>
        <strain evidence="2">20211129_DDA</strain>
        <tissue evidence="2">Liver</tissue>
    </source>
</reference>
<gene>
    <name evidence="2" type="ORF">NDU88_004381</name>
</gene>
<evidence type="ECO:0000313" key="2">
    <source>
        <dbReference type="EMBL" id="KAJ1137990.1"/>
    </source>
</evidence>